<comment type="similarity">
    <text evidence="1">Belongs to the LysR transcriptional regulatory family.</text>
</comment>
<dbReference type="AlphaFoldDB" id="A0A833PHT4"/>
<gene>
    <name evidence="6" type="primary">dmlR_4</name>
    <name evidence="6" type="ORF">GAK29_00448</name>
</gene>
<dbReference type="PANTHER" id="PTHR30537">
    <property type="entry name" value="HTH-TYPE TRANSCRIPTIONAL REGULATOR"/>
    <property type="match status" value="1"/>
</dbReference>
<dbReference type="PANTHER" id="PTHR30537:SF5">
    <property type="entry name" value="HTH-TYPE TRANSCRIPTIONAL ACTIVATOR TTDR-RELATED"/>
    <property type="match status" value="1"/>
</dbReference>
<comment type="caution">
    <text evidence="6">The sequence shown here is derived from an EMBL/GenBank/DDBJ whole genome shotgun (WGS) entry which is preliminary data.</text>
</comment>
<dbReference type="GO" id="GO:0003677">
    <property type="term" value="F:DNA binding"/>
    <property type="evidence" value="ECO:0007669"/>
    <property type="project" value="UniProtKB-KW"/>
</dbReference>
<dbReference type="Pfam" id="PF00126">
    <property type="entry name" value="HTH_1"/>
    <property type="match status" value="1"/>
</dbReference>
<dbReference type="PROSITE" id="PS50931">
    <property type="entry name" value="HTH_LYSR"/>
    <property type="match status" value="1"/>
</dbReference>
<feature type="domain" description="HTH lysR-type" evidence="5">
    <location>
        <begin position="1"/>
        <end position="59"/>
    </location>
</feature>
<evidence type="ECO:0000256" key="2">
    <source>
        <dbReference type="ARBA" id="ARBA00023015"/>
    </source>
</evidence>
<keyword evidence="3" id="KW-0238">DNA-binding</keyword>
<dbReference type="InterPro" id="IPR036388">
    <property type="entry name" value="WH-like_DNA-bd_sf"/>
</dbReference>
<sequence>MDKLDCINTFISVVEHGNFSSASRHLGITRDQVAKRICHLETIFNTALFIRNTRKMDLTHSGEKFYQHSKVIMSEFEWATSDFVHDQKYPEGKLRINAPHSFRQANLTEIISKFMTQYPNIKIDLFLSDKFLNINEDKYDIVLRISSEIDERNTHLLSTYHRHFYATSSYLEKYGKPHTLDELKQHSLLLYSQADSSAKIVLSKNKKEESIYCTPKLNCNSGDFLLDFCKQDQGIIFLPDFLAQKDQEAGKIVRCLEDYDSAQLYFYAITSSKHKMAKKVRLFLDELKAYFPNAKKNRSTLKHDSITQVIIKSARHL</sequence>
<dbReference type="Pfam" id="PF03466">
    <property type="entry name" value="LysR_substrate"/>
    <property type="match status" value="1"/>
</dbReference>
<keyword evidence="4" id="KW-0804">Transcription</keyword>
<dbReference type="GO" id="GO:0003700">
    <property type="term" value="F:DNA-binding transcription factor activity"/>
    <property type="evidence" value="ECO:0007669"/>
    <property type="project" value="InterPro"/>
</dbReference>
<proteinExistence type="inferred from homology"/>
<evidence type="ECO:0000313" key="7">
    <source>
        <dbReference type="Proteomes" id="UP000490535"/>
    </source>
</evidence>
<evidence type="ECO:0000256" key="1">
    <source>
        <dbReference type="ARBA" id="ARBA00009437"/>
    </source>
</evidence>
<reference evidence="7" key="1">
    <citation type="journal article" date="2020" name="MBio">
        <title>Horizontal gene transfer to a defensive symbiont with a reduced genome amongst a multipartite beetle microbiome.</title>
        <authorList>
            <person name="Waterworth S.C."/>
            <person name="Florez L.V."/>
            <person name="Rees E.R."/>
            <person name="Hertweck C."/>
            <person name="Kaltenpoth M."/>
            <person name="Kwan J.C."/>
        </authorList>
    </citation>
    <scope>NUCLEOTIDE SEQUENCE [LARGE SCALE GENOMIC DNA]</scope>
</reference>
<dbReference type="Proteomes" id="UP000490535">
    <property type="component" value="Unassembled WGS sequence"/>
</dbReference>
<dbReference type="InterPro" id="IPR005119">
    <property type="entry name" value="LysR_subst-bd"/>
</dbReference>
<name>A0A833PHT4_ACIBZ</name>
<keyword evidence="2" id="KW-0805">Transcription regulation</keyword>
<organism evidence="6 7">
    <name type="scientific">Acinetobacter bereziniae</name>
    <name type="common">Acinetobacter genomosp. 10</name>
    <dbReference type="NCBI Taxonomy" id="106648"/>
    <lineage>
        <taxon>Bacteria</taxon>
        <taxon>Pseudomonadati</taxon>
        <taxon>Pseudomonadota</taxon>
        <taxon>Gammaproteobacteria</taxon>
        <taxon>Moraxellales</taxon>
        <taxon>Moraxellaceae</taxon>
        <taxon>Acinetobacter</taxon>
    </lineage>
</organism>
<evidence type="ECO:0000313" key="6">
    <source>
        <dbReference type="EMBL" id="KAF1027807.1"/>
    </source>
</evidence>
<dbReference type="EMBL" id="WNDP01000006">
    <property type="protein sequence ID" value="KAF1027807.1"/>
    <property type="molecule type" value="Genomic_DNA"/>
</dbReference>
<accession>A0A833PHT4</accession>
<dbReference type="SUPFAM" id="SSF46785">
    <property type="entry name" value="Winged helix' DNA-binding domain"/>
    <property type="match status" value="1"/>
</dbReference>
<dbReference type="Gene3D" id="1.10.10.10">
    <property type="entry name" value="Winged helix-like DNA-binding domain superfamily/Winged helix DNA-binding domain"/>
    <property type="match status" value="1"/>
</dbReference>
<dbReference type="InterPro" id="IPR036390">
    <property type="entry name" value="WH_DNA-bd_sf"/>
</dbReference>
<dbReference type="SUPFAM" id="SSF53850">
    <property type="entry name" value="Periplasmic binding protein-like II"/>
    <property type="match status" value="1"/>
</dbReference>
<dbReference type="Gene3D" id="3.40.190.290">
    <property type="match status" value="1"/>
</dbReference>
<evidence type="ECO:0000256" key="4">
    <source>
        <dbReference type="ARBA" id="ARBA00023163"/>
    </source>
</evidence>
<evidence type="ECO:0000256" key="3">
    <source>
        <dbReference type="ARBA" id="ARBA00023125"/>
    </source>
</evidence>
<dbReference type="InterPro" id="IPR058163">
    <property type="entry name" value="LysR-type_TF_proteobact-type"/>
</dbReference>
<evidence type="ECO:0000259" key="5">
    <source>
        <dbReference type="PROSITE" id="PS50931"/>
    </source>
</evidence>
<protein>
    <submittedName>
        <fullName evidence="6">HTH-type transcriptional regulator DmlR</fullName>
    </submittedName>
</protein>
<dbReference type="CDD" id="cd08422">
    <property type="entry name" value="PBP2_CrgA_like"/>
    <property type="match status" value="1"/>
</dbReference>
<dbReference type="InterPro" id="IPR000847">
    <property type="entry name" value="LysR_HTH_N"/>
</dbReference>